<sequence>MAQSGEARKRLEPLLRQLGSGSNPGLLFLGGSQGSGKSTLARRLAEEGRAAVLSLDDFYLSRRERERLAAKVSPLFTTRGPPGTHDLRGLNEVLDALLEERETTVPRFDKLRDERAEAHQVVRPAPLIVLEGWLLGALADPKALGEPPMNEVEACDRDGAWRRYQEELLACDYAALFDRADAFAYLLPRRFEQVHDWRCRQEEDLLGIERGTLPPTRRTELSRFVMHFERLTRRMMEGQRREGRAITLDSSHRPLP</sequence>
<evidence type="ECO:0000313" key="1">
    <source>
        <dbReference type="EMBL" id="MCQ8184054.1"/>
    </source>
</evidence>
<protein>
    <submittedName>
        <fullName evidence="1">Zeta toxin family protein</fullName>
    </submittedName>
</protein>
<dbReference type="Gene3D" id="3.40.50.300">
    <property type="entry name" value="P-loop containing nucleotide triphosphate hydrolases"/>
    <property type="match status" value="1"/>
</dbReference>
<dbReference type="AlphaFoldDB" id="A0A9X2L6K5"/>
<name>A0A9X2L6K5_9PROT</name>
<evidence type="ECO:0000313" key="2">
    <source>
        <dbReference type="Proteomes" id="UP001142610"/>
    </source>
</evidence>
<comment type="caution">
    <text evidence="1">The sequence shown here is derived from an EMBL/GenBank/DDBJ whole genome shotgun (WGS) entry which is preliminary data.</text>
</comment>
<dbReference type="InterPro" id="IPR027417">
    <property type="entry name" value="P-loop_NTPase"/>
</dbReference>
<dbReference type="EMBL" id="JANIBC010000001">
    <property type="protein sequence ID" value="MCQ8184054.1"/>
    <property type="molecule type" value="Genomic_DNA"/>
</dbReference>
<organism evidence="1 2">
    <name type="scientific">Parvularcula maris</name>
    <dbReference type="NCBI Taxonomy" id="2965077"/>
    <lineage>
        <taxon>Bacteria</taxon>
        <taxon>Pseudomonadati</taxon>
        <taxon>Pseudomonadota</taxon>
        <taxon>Alphaproteobacteria</taxon>
        <taxon>Parvularculales</taxon>
        <taxon>Parvularculaceae</taxon>
        <taxon>Parvularcula</taxon>
    </lineage>
</organism>
<proteinExistence type="predicted"/>
<gene>
    <name evidence="1" type="ORF">NOG11_01510</name>
</gene>
<keyword evidence="2" id="KW-1185">Reference proteome</keyword>
<dbReference type="Pfam" id="PF13671">
    <property type="entry name" value="AAA_33"/>
    <property type="match status" value="1"/>
</dbReference>
<dbReference type="Proteomes" id="UP001142610">
    <property type="component" value="Unassembled WGS sequence"/>
</dbReference>
<dbReference type="RefSeq" id="WP_256617860.1">
    <property type="nucleotide sequence ID" value="NZ_JANIBC010000001.1"/>
</dbReference>
<dbReference type="SUPFAM" id="SSF52540">
    <property type="entry name" value="P-loop containing nucleoside triphosphate hydrolases"/>
    <property type="match status" value="1"/>
</dbReference>
<accession>A0A9X2L6K5</accession>
<reference evidence="1" key="1">
    <citation type="submission" date="2022-07" db="EMBL/GenBank/DDBJ databases">
        <title>Parvularcula maris sp. nov., an algicidal bacterium isolated from seawater.</title>
        <authorList>
            <person name="Li F."/>
        </authorList>
    </citation>
    <scope>NUCLEOTIDE SEQUENCE</scope>
    <source>
        <strain evidence="1">BGMRC 0090</strain>
    </source>
</reference>